<feature type="transmembrane region" description="Helical" evidence="9">
    <location>
        <begin position="154"/>
        <end position="175"/>
    </location>
</feature>
<reference evidence="10 11" key="1">
    <citation type="submission" date="2016-10" db="EMBL/GenBank/DDBJ databases">
        <authorList>
            <person name="Varghese N."/>
            <person name="Submissions S."/>
        </authorList>
    </citation>
    <scope>NUCLEOTIDE SEQUENCE [LARGE SCALE GENOMIC DNA]</scope>
    <source>
        <strain evidence="10 11">DSM 16392</strain>
    </source>
</reference>
<accession>A0A1I3W3X4</accession>
<comment type="subcellular location">
    <subcellularLocation>
        <location evidence="1">Cell inner membrane</location>
        <topology evidence="1">Multi-pass membrane protein</topology>
    </subcellularLocation>
</comment>
<feature type="transmembrane region" description="Helical" evidence="9">
    <location>
        <begin position="304"/>
        <end position="321"/>
    </location>
</feature>
<feature type="transmembrane region" description="Helical" evidence="9">
    <location>
        <begin position="21"/>
        <end position="40"/>
    </location>
</feature>
<evidence type="ECO:0000256" key="4">
    <source>
        <dbReference type="ARBA" id="ARBA00022519"/>
    </source>
</evidence>
<keyword evidence="4" id="KW-0997">Cell inner membrane</keyword>
<feature type="transmembrane region" description="Helical" evidence="9">
    <location>
        <begin position="114"/>
        <end position="133"/>
    </location>
</feature>
<name>A0A1I3W3X4_9HYPH</name>
<feature type="transmembrane region" description="Helical" evidence="9">
    <location>
        <begin position="195"/>
        <end position="214"/>
    </location>
</feature>
<evidence type="ECO:0000256" key="1">
    <source>
        <dbReference type="ARBA" id="ARBA00004429"/>
    </source>
</evidence>
<dbReference type="PANTHER" id="PTHR30574:SF1">
    <property type="entry name" value="SULPHUR TRANSPORT DOMAIN-CONTAINING PROTEIN"/>
    <property type="match status" value="1"/>
</dbReference>
<evidence type="ECO:0000256" key="2">
    <source>
        <dbReference type="ARBA" id="ARBA00022448"/>
    </source>
</evidence>
<feature type="transmembrane region" description="Helical" evidence="9">
    <location>
        <begin position="83"/>
        <end position="102"/>
    </location>
</feature>
<keyword evidence="2" id="KW-0813">Transport</keyword>
<gene>
    <name evidence="10" type="ORF">SAMN04488518_101801</name>
</gene>
<keyword evidence="7 9" id="KW-0472">Membrane</keyword>
<evidence type="ECO:0000256" key="9">
    <source>
        <dbReference type="SAM" id="Phobius"/>
    </source>
</evidence>
<evidence type="ECO:0000313" key="11">
    <source>
        <dbReference type="Proteomes" id="UP000199598"/>
    </source>
</evidence>
<evidence type="ECO:0000313" key="10">
    <source>
        <dbReference type="EMBL" id="SFK02140.1"/>
    </source>
</evidence>
<organism evidence="10 11">
    <name type="scientific">Pseudovibrio ascidiaceicola</name>
    <dbReference type="NCBI Taxonomy" id="285279"/>
    <lineage>
        <taxon>Bacteria</taxon>
        <taxon>Pseudomonadati</taxon>
        <taxon>Pseudomonadota</taxon>
        <taxon>Alphaproteobacteria</taxon>
        <taxon>Hyphomicrobiales</taxon>
        <taxon>Stappiaceae</taxon>
        <taxon>Pseudovibrio</taxon>
    </lineage>
</organism>
<evidence type="ECO:0000256" key="3">
    <source>
        <dbReference type="ARBA" id="ARBA00022475"/>
    </source>
</evidence>
<keyword evidence="6 9" id="KW-1133">Transmembrane helix</keyword>
<proteinExistence type="inferred from homology"/>
<comment type="similarity">
    <text evidence="8">Belongs to the TsuA/YedE (TC 9.B.102) family.</text>
</comment>
<dbReference type="InterPro" id="IPR007272">
    <property type="entry name" value="Sulf_transp_TsuA/YedE"/>
</dbReference>
<dbReference type="Proteomes" id="UP000199598">
    <property type="component" value="Unassembled WGS sequence"/>
</dbReference>
<evidence type="ECO:0000256" key="5">
    <source>
        <dbReference type="ARBA" id="ARBA00022692"/>
    </source>
</evidence>
<evidence type="ECO:0000256" key="7">
    <source>
        <dbReference type="ARBA" id="ARBA00023136"/>
    </source>
</evidence>
<feature type="transmembrane region" description="Helical" evidence="9">
    <location>
        <begin position="46"/>
        <end position="71"/>
    </location>
</feature>
<keyword evidence="3" id="KW-1003">Cell membrane</keyword>
<protein>
    <recommendedName>
        <fullName evidence="12">Sulphur transport domain-containing protein</fullName>
    </recommendedName>
</protein>
<sequence length="401" mass="42527">MANTSSYQQTKIDQQIQSPQSVIVIGALVALAGVALLGLQNNGWRVFGGALIGALAGVALYHTSFGFTAAWRRIVTQRRGQGLRAQFLLISLVCLISFPLLQYGPDIGIRTGGFVFPFGVGAAVGAFIFGIGMQLGGGCGSGTLFTVGGGSSRMVITLAFFILGSVIATAHLSFWNSLPRLPAFSLVRGYGVVPALLITILPLVAFAIFSVFLEKKQWGELEKSRKTTGFFQGQWGYVLGALMLALVCVLTFIVLQRPWGVTSGFALWGAKFFYAIGIPVETWPYWQWQVGAIKRSVFADSTSVMNFGIVLGALIAAGLAGKFNPVKKINLRDAGTAVVGGLLLGYGARLAYGCNIGAYLGGITSGSIHGWLWLVFAFAGSMVGTRVRHLIGMDPAPVTAK</sequence>
<keyword evidence="5 9" id="KW-0812">Transmembrane</keyword>
<feature type="transmembrane region" description="Helical" evidence="9">
    <location>
        <begin position="333"/>
        <end position="352"/>
    </location>
</feature>
<evidence type="ECO:0008006" key="12">
    <source>
        <dbReference type="Google" id="ProtNLM"/>
    </source>
</evidence>
<comment type="caution">
    <text evidence="10">The sequence shown here is derived from an EMBL/GenBank/DDBJ whole genome shotgun (WGS) entry which is preliminary data.</text>
</comment>
<feature type="transmembrane region" description="Helical" evidence="9">
    <location>
        <begin position="235"/>
        <end position="255"/>
    </location>
</feature>
<evidence type="ECO:0000256" key="8">
    <source>
        <dbReference type="ARBA" id="ARBA00035655"/>
    </source>
</evidence>
<dbReference type="EMBL" id="FOSK01000001">
    <property type="protein sequence ID" value="SFK02140.1"/>
    <property type="molecule type" value="Genomic_DNA"/>
</dbReference>
<evidence type="ECO:0000256" key="6">
    <source>
        <dbReference type="ARBA" id="ARBA00022989"/>
    </source>
</evidence>
<keyword evidence="11" id="KW-1185">Reference proteome</keyword>
<dbReference type="PANTHER" id="PTHR30574">
    <property type="entry name" value="INNER MEMBRANE PROTEIN YEDE"/>
    <property type="match status" value="1"/>
</dbReference>
<dbReference type="RefSeq" id="WP_093516858.1">
    <property type="nucleotide sequence ID" value="NZ_FOSK01000001.1"/>
</dbReference>
<dbReference type="Pfam" id="PF04143">
    <property type="entry name" value="Sulf_transp"/>
    <property type="match status" value="1"/>
</dbReference>